<dbReference type="InterPro" id="IPR027417">
    <property type="entry name" value="P-loop_NTPase"/>
</dbReference>
<dbReference type="RefSeq" id="WP_170107955.1">
    <property type="nucleotide sequence ID" value="NZ_LT607413.1"/>
</dbReference>
<dbReference type="Pfam" id="PF04471">
    <property type="entry name" value="Mrr_cat"/>
    <property type="match status" value="1"/>
</dbReference>
<protein>
    <submittedName>
        <fullName evidence="3">Restriction endonuclease</fullName>
    </submittedName>
</protein>
<dbReference type="Proteomes" id="UP000198253">
    <property type="component" value="Chromosome I"/>
</dbReference>
<dbReference type="InParanoid" id="A0A1C4UX62"/>
<reference evidence="4" key="1">
    <citation type="submission" date="2016-06" db="EMBL/GenBank/DDBJ databases">
        <authorList>
            <person name="Varghese N."/>
            <person name="Submissions Spin"/>
        </authorList>
    </citation>
    <scope>NUCLEOTIDE SEQUENCE [LARGE SCALE GENOMIC DNA]</scope>
    <source>
        <strain evidence="4">DSM 43816</strain>
    </source>
</reference>
<dbReference type="Pfam" id="PF25199">
    <property type="entry name" value="nSTAND_NTPase5"/>
    <property type="match status" value="1"/>
</dbReference>
<dbReference type="EMBL" id="LT607413">
    <property type="protein sequence ID" value="SCE76278.1"/>
    <property type="molecule type" value="Genomic_DNA"/>
</dbReference>
<proteinExistence type="predicted"/>
<evidence type="ECO:0000313" key="4">
    <source>
        <dbReference type="Proteomes" id="UP000198253"/>
    </source>
</evidence>
<dbReference type="GO" id="GO:0004519">
    <property type="term" value="F:endonuclease activity"/>
    <property type="evidence" value="ECO:0007669"/>
    <property type="project" value="UniProtKB-KW"/>
</dbReference>
<evidence type="ECO:0000313" key="3">
    <source>
        <dbReference type="EMBL" id="SCE76278.1"/>
    </source>
</evidence>
<keyword evidence="3" id="KW-0378">Hydrolase</keyword>
<dbReference type="InterPro" id="IPR057574">
    <property type="entry name" value="nSTAND_NTPase5_dom"/>
</dbReference>
<keyword evidence="4" id="KW-1185">Reference proteome</keyword>
<dbReference type="SUPFAM" id="SSF52540">
    <property type="entry name" value="P-loop containing nucleoside triphosphate hydrolases"/>
    <property type="match status" value="1"/>
</dbReference>
<dbReference type="GO" id="GO:0009307">
    <property type="term" value="P:DNA restriction-modification system"/>
    <property type="evidence" value="ECO:0007669"/>
    <property type="project" value="InterPro"/>
</dbReference>
<dbReference type="InterPro" id="IPR007560">
    <property type="entry name" value="Restrct_endonuc_IV_Mrr"/>
</dbReference>
<sequence>MPADGPLPGKNPRLPPTPSLSEYEFEDFTERLLSASRFCQGSARRVIRVERWGRRGDSQDGVDFEGEYSDGKTAAWQCKRYDKLTLADVREVVRVCTFQADEYYLVFSGEASRDARMEIKNHPKWQLLDQRALGRMLDDLPLHKRRDVLDATWDRPTRQFLLGVPGTDAFLSLDTFVADRMKEDAPLNDRGPSIGRDVELAALRTVLDRSADFPTVIVVAGPGGRGKTRLLTEALAEFEQANAQVPVVCLSPGRSLDQAAIDELPHTPAVVLVDDAHRDPAALAALLTYARLTEGTQVVLGSRTSGVAAVQAEIINARFAPAQVETIPVEELSRRDARKLVTSIADGLDLTLAAQEYFAGQAVDSPHVAVIGVNLIRSGRLTAPLKADNALRQQVLARYQEVATGELEGVPNRTVRRTLAVFAALGPIDDSDDILRTDIARFVDLDMGDLLRLCRSLQDRGVLVTRGGLTRVVPDVLADEILETEAAVGRHATGFAQQLWETFGNPSDDRLVTTLAELDWRLVRRHGPSVIGPIWESVADRLRSAEPVELHRALRGLRNLATTLPVPFLTVLEELRVRLQEHDQTVDDAAAAPPFFNRAESSRDVLWLMPELYGQCAATAPETLETVLDALWSLYRDDSRPPNQYPGHVIRVIEDRLTSIGHMPDPSFPPRIVAWVDKQLAQATDPQHATPMFALRPLLAKDGTWTVAETRRRIALRPYAVSATWARPIRDAIRSTLLRQASGTDLRRAGEAVRLLGTAVRQPTGPPNREVTMEEVLDWEEDDLATLTTVETAAVCTGSAVIRRLIRHEIGWTAEHARSVRVRHAALSLVTLLDNRDDDLAEVLLSTFRGFPARRGMTVATLDELRAAEAARAAREAGMPQDEIDAEHSEQRRVRIEERAAMHERAVAQVVTRLASDSIPELVRTLRTSAVEVELAAPRPPTLWALWRAFAKQRSDLIPHVVREIADGPASVLDQSLHQLLDAWADYDATGLLAWLADASSYRTDVRLAIGNAFATYTWTDRGAPFEQIHREGIAEAEPELRNRFIMGSHKLLATAPAATVHLLLSEQASPHALTNALQSACGYDGLSWGQTQSDEDASAILDLINHADWDDYTVQQIAAGIALTYPRLVLNHLQNLHGDGGRLPTDADGFADAFDRNAEALAYWVVDRAHHGEAANASIVVAIAMGGGMTTTQAQHFAAAVDELDGAALEDTVSALREVGAWPLHHPDLARTILVRARLLNGNMATRVLADISGAMTLRSWSFSNGVSDELNSARAAAAQAAATETDPDLKAAFTAAELWAATGVSS</sequence>
<evidence type="ECO:0000259" key="2">
    <source>
        <dbReference type="Pfam" id="PF25199"/>
    </source>
</evidence>
<name>A0A1C4UX62_MICEC</name>
<accession>A0A1C4UX62</accession>
<feature type="domain" description="Novel STAND NTPase 5" evidence="2">
    <location>
        <begin position="197"/>
        <end position="313"/>
    </location>
</feature>
<evidence type="ECO:0000259" key="1">
    <source>
        <dbReference type="Pfam" id="PF04471"/>
    </source>
</evidence>
<keyword evidence="3" id="KW-0540">Nuclease</keyword>
<dbReference type="GO" id="GO:0003677">
    <property type="term" value="F:DNA binding"/>
    <property type="evidence" value="ECO:0007669"/>
    <property type="project" value="InterPro"/>
</dbReference>
<organism evidence="3 4">
    <name type="scientific">Micromonospora echinospora</name>
    <name type="common">Micromonospora purpurea</name>
    <dbReference type="NCBI Taxonomy" id="1877"/>
    <lineage>
        <taxon>Bacteria</taxon>
        <taxon>Bacillati</taxon>
        <taxon>Actinomycetota</taxon>
        <taxon>Actinomycetes</taxon>
        <taxon>Micromonosporales</taxon>
        <taxon>Micromonosporaceae</taxon>
        <taxon>Micromonospora</taxon>
    </lineage>
</organism>
<keyword evidence="3" id="KW-0255">Endonuclease</keyword>
<feature type="domain" description="Restriction endonuclease type IV Mrr" evidence="1">
    <location>
        <begin position="20"/>
        <end position="137"/>
    </location>
</feature>
<gene>
    <name evidence="3" type="ORF">GA0070618_0727</name>
</gene>